<protein>
    <recommendedName>
        <fullName evidence="1">Glycosyl transferase family 1 domain-containing protein</fullName>
    </recommendedName>
</protein>
<evidence type="ECO:0000313" key="2">
    <source>
        <dbReference type="EMBL" id="OGZ02433.1"/>
    </source>
</evidence>
<dbReference type="Gene3D" id="3.40.50.2000">
    <property type="entry name" value="Glycogen Phosphorylase B"/>
    <property type="match status" value="2"/>
</dbReference>
<name>A0A1G2CM14_9BACT</name>
<dbReference type="CDD" id="cd03794">
    <property type="entry name" value="GT4_WbuB-like"/>
    <property type="match status" value="1"/>
</dbReference>
<evidence type="ECO:0000259" key="1">
    <source>
        <dbReference type="Pfam" id="PF00534"/>
    </source>
</evidence>
<dbReference type="Pfam" id="PF00534">
    <property type="entry name" value="Glycos_transf_1"/>
    <property type="match status" value="1"/>
</dbReference>
<dbReference type="InterPro" id="IPR001296">
    <property type="entry name" value="Glyco_trans_1"/>
</dbReference>
<dbReference type="PANTHER" id="PTHR45947:SF3">
    <property type="entry name" value="SULFOQUINOVOSYL TRANSFERASE SQD2"/>
    <property type="match status" value="1"/>
</dbReference>
<sequence length="388" mass="45131">MNIYYITNVRIPTQKAHGYQIAKMCEEFGKLGGKVVLVSSFRKNYIKEDIFDYYSIEKTFEVKMVGSLDFVLMEKIFSKLAFVFQRIIFFLKLLFMVFEKETIIYTRDAEIAFLFSRRGYKTIYEAHNFGRWASFYRFLLRKVFLIISITFGLKKKMVESGFEEEKIEVFPDGVDLKKFQEVKDESKIIREKFGIKEGEKIVMYAGSLQKWKGVDVLIKSIFNFRFLISKKEKIKVKLIIIGNGEERKNLEKLVKELDLESKVIFVGLVEKKKIPSYMKAADVLVLPNSGKEKISRIYTSPLKMFEYMAAGVPIVASDLPSIREVLSEKTAFLFEADDARDLAEKIEMVLENKEGAGERARKALKEVKKYNWEERAGKILDFVKGKIS</sequence>
<reference evidence="2 3" key="1">
    <citation type="journal article" date="2016" name="Nat. Commun.">
        <title>Thousands of microbial genomes shed light on interconnected biogeochemical processes in an aquifer system.</title>
        <authorList>
            <person name="Anantharaman K."/>
            <person name="Brown C.T."/>
            <person name="Hug L.A."/>
            <person name="Sharon I."/>
            <person name="Castelle C.J."/>
            <person name="Probst A.J."/>
            <person name="Thomas B.C."/>
            <person name="Singh A."/>
            <person name="Wilkins M.J."/>
            <person name="Karaoz U."/>
            <person name="Brodie E.L."/>
            <person name="Williams K.H."/>
            <person name="Hubbard S.S."/>
            <person name="Banfield J.F."/>
        </authorList>
    </citation>
    <scope>NUCLEOTIDE SEQUENCE [LARGE SCALE GENOMIC DNA]</scope>
</reference>
<dbReference type="PANTHER" id="PTHR45947">
    <property type="entry name" value="SULFOQUINOVOSYL TRANSFERASE SQD2"/>
    <property type="match status" value="1"/>
</dbReference>
<dbReference type="AlphaFoldDB" id="A0A1G2CM14"/>
<evidence type="ECO:0000313" key="3">
    <source>
        <dbReference type="Proteomes" id="UP000178599"/>
    </source>
</evidence>
<dbReference type="GO" id="GO:0016757">
    <property type="term" value="F:glycosyltransferase activity"/>
    <property type="evidence" value="ECO:0007669"/>
    <property type="project" value="InterPro"/>
</dbReference>
<proteinExistence type="predicted"/>
<accession>A0A1G2CM14</accession>
<comment type="caution">
    <text evidence="2">The sequence shown here is derived from an EMBL/GenBank/DDBJ whole genome shotgun (WGS) entry which is preliminary data.</text>
</comment>
<dbReference type="Proteomes" id="UP000178599">
    <property type="component" value="Unassembled WGS sequence"/>
</dbReference>
<gene>
    <name evidence="2" type="ORF">A2390_02780</name>
</gene>
<dbReference type="SUPFAM" id="SSF53756">
    <property type="entry name" value="UDP-Glycosyltransferase/glycogen phosphorylase"/>
    <property type="match status" value="1"/>
</dbReference>
<organism evidence="2 3">
    <name type="scientific">Candidatus Liptonbacteria bacterium RIFOXYB1_FULL_36_10</name>
    <dbReference type="NCBI Taxonomy" id="1798654"/>
    <lineage>
        <taxon>Bacteria</taxon>
        <taxon>Candidatus Liptoniibacteriota</taxon>
    </lineage>
</organism>
<feature type="domain" description="Glycosyl transferase family 1" evidence="1">
    <location>
        <begin position="187"/>
        <end position="358"/>
    </location>
</feature>
<dbReference type="EMBL" id="MHLE01000031">
    <property type="protein sequence ID" value="OGZ02433.1"/>
    <property type="molecule type" value="Genomic_DNA"/>
</dbReference>
<dbReference type="InterPro" id="IPR050194">
    <property type="entry name" value="Glycosyltransferase_grp1"/>
</dbReference>